<dbReference type="GO" id="GO:0005783">
    <property type="term" value="C:endoplasmic reticulum"/>
    <property type="evidence" value="ECO:0007669"/>
    <property type="project" value="TreeGrafter"/>
</dbReference>
<dbReference type="InterPro" id="IPR044780">
    <property type="entry name" value="Heh2/Src1"/>
</dbReference>
<name>A0AA35NS25_SACK1</name>
<dbReference type="Pfam" id="PF09402">
    <property type="entry name" value="MSC"/>
    <property type="match status" value="1"/>
</dbReference>
<dbReference type="PANTHER" id="PTHR47808">
    <property type="entry name" value="INNER NUCLEAR MEMBRANE PROTEIN HEH2-RELATED"/>
    <property type="match status" value="1"/>
</dbReference>
<evidence type="ECO:0000313" key="2">
    <source>
        <dbReference type="Proteomes" id="UP001162087"/>
    </source>
</evidence>
<dbReference type="OrthoDB" id="2503928at2759"/>
<dbReference type="GO" id="GO:0003682">
    <property type="term" value="F:chromatin binding"/>
    <property type="evidence" value="ECO:0007669"/>
    <property type="project" value="InterPro"/>
</dbReference>
<dbReference type="InterPro" id="IPR036361">
    <property type="entry name" value="SAP_dom_sf"/>
</dbReference>
<organism evidence="1 2">
    <name type="scientific">Saccharomyces kudriavzevii (strain ATCC MYA-4449 / AS 2.2408 / CBS 8840 / NBRC 1802 / NCYC 2889)</name>
    <name type="common">Yeast</name>
    <dbReference type="NCBI Taxonomy" id="226230"/>
    <lineage>
        <taxon>Eukaryota</taxon>
        <taxon>Fungi</taxon>
        <taxon>Dikarya</taxon>
        <taxon>Ascomycota</taxon>
        <taxon>Saccharomycotina</taxon>
        <taxon>Saccharomycetes</taxon>
        <taxon>Saccharomycetales</taxon>
        <taxon>Saccharomycetaceae</taxon>
        <taxon>Saccharomyces</taxon>
    </lineage>
</organism>
<dbReference type="CDD" id="cd12935">
    <property type="entry name" value="LEM_like"/>
    <property type="match status" value="1"/>
</dbReference>
<dbReference type="Gene3D" id="1.10.10.1180">
    <property type="entry name" value="MAN1, winged-helix domain"/>
    <property type="match status" value="1"/>
</dbReference>
<dbReference type="InterPro" id="IPR025856">
    <property type="entry name" value="HeH/LEM_domain"/>
</dbReference>
<sequence>MEHKGLDPKTLKVSQLRRILVENDITFPANARKPALVKLFEERVRQRLELSSETSKGNDSIQKAVKSEAKNADRKRILKSKKHESNSGASKSVNVETNKRKREENSTDNTIPVQVKEEKSSKRKRKKRSNRTTKSLESPSKPKLESEEPSVTLSPEMEIREEHKEEFSNGELIATEESKKPELPNLKVSNEFLVQLNKELASATTESYDHSIKSTNCSSVRIEREEPVETATGAEVRKGSDPITNLDKKAREAVDKTTSEEAKEELVRGPKALDMREGNNIKRKLSKENKASSKGRTRHFLESKTKRSMDIFRPLVAHVFIWLWNAVLYLSILLPILFGLWYREQRIRIGYCGHEEPIKSLAFSAFSQTARVDEFLQAYAPNCLECPEHATCSSLMNIECESGYELKSSILETYGVIPFSKYCVKDESKEKEVDELVWKVSEYLRKKNAQVDCGEGQNLFESGETETKLYEIFSRSRPSWENQADFNEHCRNVIEKLRHMDEIVWLPLDFETGEEIHFKPNNTTCVYRSTSKKWVKLPCHLGADIRKGLRKYGVSVLITLIVILFIKKIQSTLDDYVQGEQIIEQFVKEATDRLKSAKKNEDEEPFLTTVQLRTILLRDIPNIKEQNSLWARTKDKIIKEYSENIELYLLEENGEIMTCLEWND</sequence>
<dbReference type="Pfam" id="PF12949">
    <property type="entry name" value="HeH"/>
    <property type="match status" value="1"/>
</dbReference>
<dbReference type="EMBL" id="OX365899">
    <property type="protein sequence ID" value="CAI4059356.1"/>
    <property type="molecule type" value="Genomic_DNA"/>
</dbReference>
<proteinExistence type="predicted"/>
<dbReference type="Proteomes" id="UP001162087">
    <property type="component" value="Chromosome 4"/>
</dbReference>
<dbReference type="GO" id="GO:0071763">
    <property type="term" value="P:nuclear membrane organization"/>
    <property type="evidence" value="ECO:0007669"/>
    <property type="project" value="TreeGrafter"/>
</dbReference>
<dbReference type="InterPro" id="IPR018996">
    <property type="entry name" value="Man1/Src1-like_C"/>
</dbReference>
<accession>A0AA35NS25</accession>
<keyword evidence="2" id="KW-1185">Reference proteome</keyword>
<reference evidence="1" key="1">
    <citation type="submission" date="2022-10" db="EMBL/GenBank/DDBJ databases">
        <authorList>
            <person name="Byrne P K."/>
        </authorList>
    </citation>
    <scope>NUCLEOTIDE SEQUENCE</scope>
    <source>
        <strain evidence="1">IFO1802</strain>
    </source>
</reference>
<dbReference type="Gene3D" id="1.10.720.30">
    <property type="entry name" value="SAP domain"/>
    <property type="match status" value="1"/>
</dbReference>
<dbReference type="InterPro" id="IPR041885">
    <property type="entry name" value="MAN1_winged_helix_dom"/>
</dbReference>
<dbReference type="GO" id="GO:0005637">
    <property type="term" value="C:nuclear inner membrane"/>
    <property type="evidence" value="ECO:0007669"/>
    <property type="project" value="UniProtKB-SubCell"/>
</dbReference>
<dbReference type="GO" id="GO:0034399">
    <property type="term" value="C:nuclear periphery"/>
    <property type="evidence" value="ECO:0007669"/>
    <property type="project" value="TreeGrafter"/>
</dbReference>
<gene>
    <name evidence="1" type="primary">SKDI04G6600</name>
    <name evidence="1" type="ORF">SKDI_04G6600</name>
</gene>
<dbReference type="PANTHER" id="PTHR47808:SF2">
    <property type="entry name" value="LEM DOMAIN-CONTAINING PROTEIN 2"/>
    <property type="match status" value="1"/>
</dbReference>
<protein>
    <submittedName>
        <fullName evidence="1">Uncharacterized protein</fullName>
    </submittedName>
</protein>
<evidence type="ECO:0000313" key="1">
    <source>
        <dbReference type="EMBL" id="CAI4059356.1"/>
    </source>
</evidence>